<reference evidence="1 2" key="1">
    <citation type="journal article" date="2019" name="Plant Biotechnol. J.">
        <title>The red bayberry genome and genetic basis of sex determination.</title>
        <authorList>
            <person name="Jia H.M."/>
            <person name="Jia H.J."/>
            <person name="Cai Q.L."/>
            <person name="Wang Y."/>
            <person name="Zhao H.B."/>
            <person name="Yang W.F."/>
            <person name="Wang G.Y."/>
            <person name="Li Y.H."/>
            <person name="Zhan D.L."/>
            <person name="Shen Y.T."/>
            <person name="Niu Q.F."/>
            <person name="Chang L."/>
            <person name="Qiu J."/>
            <person name="Zhao L."/>
            <person name="Xie H.B."/>
            <person name="Fu W.Y."/>
            <person name="Jin J."/>
            <person name="Li X.W."/>
            <person name="Jiao Y."/>
            <person name="Zhou C.C."/>
            <person name="Tu T."/>
            <person name="Chai C.Y."/>
            <person name="Gao J.L."/>
            <person name="Fan L.J."/>
            <person name="van de Weg E."/>
            <person name="Wang J.Y."/>
            <person name="Gao Z.S."/>
        </authorList>
    </citation>
    <scope>NUCLEOTIDE SEQUENCE [LARGE SCALE GENOMIC DNA]</scope>
    <source>
        <tissue evidence="1">Leaves</tissue>
    </source>
</reference>
<sequence>MSAALLSEALSGSHGVRQKAPQMLDSITKVSPQNRSLLAQTDVAIATLLTQSKSSSVETLIVHPVQLVFEPRAKGSLADVETRLFRIQQIGFLVDLQFGNA</sequence>
<comment type="caution">
    <text evidence="1">The sequence shown here is derived from an EMBL/GenBank/DDBJ whole genome shotgun (WGS) entry which is preliminary data.</text>
</comment>
<evidence type="ECO:0000313" key="1">
    <source>
        <dbReference type="EMBL" id="KAB1204586.1"/>
    </source>
</evidence>
<name>A0A6A1UWX2_9ROSI</name>
<dbReference type="AlphaFoldDB" id="A0A6A1UWX2"/>
<evidence type="ECO:0000313" key="2">
    <source>
        <dbReference type="Proteomes" id="UP000516437"/>
    </source>
</evidence>
<organism evidence="1 2">
    <name type="scientific">Morella rubra</name>
    <name type="common">Chinese bayberry</name>
    <dbReference type="NCBI Taxonomy" id="262757"/>
    <lineage>
        <taxon>Eukaryota</taxon>
        <taxon>Viridiplantae</taxon>
        <taxon>Streptophyta</taxon>
        <taxon>Embryophyta</taxon>
        <taxon>Tracheophyta</taxon>
        <taxon>Spermatophyta</taxon>
        <taxon>Magnoliopsida</taxon>
        <taxon>eudicotyledons</taxon>
        <taxon>Gunneridae</taxon>
        <taxon>Pentapetalae</taxon>
        <taxon>rosids</taxon>
        <taxon>fabids</taxon>
        <taxon>Fagales</taxon>
        <taxon>Myricaceae</taxon>
        <taxon>Morella</taxon>
    </lineage>
</organism>
<dbReference type="Proteomes" id="UP000516437">
    <property type="component" value="Chromosome 8"/>
</dbReference>
<keyword evidence="2" id="KW-1185">Reference proteome</keyword>
<dbReference type="EMBL" id="RXIC02000026">
    <property type="protein sequence ID" value="KAB1204586.1"/>
    <property type="molecule type" value="Genomic_DNA"/>
</dbReference>
<proteinExistence type="predicted"/>
<gene>
    <name evidence="1" type="ORF">CJ030_MR8G020609</name>
</gene>
<accession>A0A6A1UWX2</accession>
<dbReference type="OrthoDB" id="7537227at2759"/>
<protein>
    <submittedName>
        <fullName evidence="1">Uncharacterized protein</fullName>
    </submittedName>
</protein>